<dbReference type="PROSITE" id="PS50984">
    <property type="entry name" value="TRUD"/>
    <property type="match status" value="1"/>
</dbReference>
<reference evidence="5 6" key="1">
    <citation type="journal article" date="2004" name="Science">
        <title>The genome of the diatom Thalassiosira pseudonana: ecology, evolution, and metabolism.</title>
        <authorList>
            <person name="Armbrust E.V."/>
            <person name="Berges J.A."/>
            <person name="Bowler C."/>
            <person name="Green B.R."/>
            <person name="Martinez D."/>
            <person name="Putnam N.H."/>
            <person name="Zhou S."/>
            <person name="Allen A.E."/>
            <person name="Apt K.E."/>
            <person name="Bechner M."/>
            <person name="Brzezinski M.A."/>
            <person name="Chaal B.K."/>
            <person name="Chiovitti A."/>
            <person name="Davis A.K."/>
            <person name="Demarest M.S."/>
            <person name="Detter J.C."/>
            <person name="Glavina T."/>
            <person name="Goodstein D."/>
            <person name="Hadi M.Z."/>
            <person name="Hellsten U."/>
            <person name="Hildebrand M."/>
            <person name="Jenkins B.D."/>
            <person name="Jurka J."/>
            <person name="Kapitonov V.V."/>
            <person name="Kroger N."/>
            <person name="Lau W.W."/>
            <person name="Lane T.W."/>
            <person name="Larimer F.W."/>
            <person name="Lippmeier J.C."/>
            <person name="Lucas S."/>
            <person name="Medina M."/>
            <person name="Montsant A."/>
            <person name="Obornik M."/>
            <person name="Parker M.S."/>
            <person name="Palenik B."/>
            <person name="Pazour G.J."/>
            <person name="Richardson P.M."/>
            <person name="Rynearson T.A."/>
            <person name="Saito M.A."/>
            <person name="Schwartz D.C."/>
            <person name="Thamatrakoln K."/>
            <person name="Valentin K."/>
            <person name="Vardi A."/>
            <person name="Wilkerson F.P."/>
            <person name="Rokhsar D.S."/>
        </authorList>
    </citation>
    <scope>NUCLEOTIDE SEQUENCE [LARGE SCALE GENOMIC DNA]</scope>
    <source>
        <strain evidence="5 6">CCMP1335</strain>
    </source>
</reference>
<evidence type="ECO:0000259" key="4">
    <source>
        <dbReference type="PROSITE" id="PS50984"/>
    </source>
</evidence>
<dbReference type="HOGENOM" id="CLU_005281_0_2_1"/>
<dbReference type="STRING" id="35128.B8BZV6"/>
<feature type="domain" description="TRUD" evidence="4">
    <location>
        <begin position="378"/>
        <end position="606"/>
    </location>
</feature>
<dbReference type="PaxDb" id="35128-Thaps22356"/>
<evidence type="ECO:0000256" key="3">
    <source>
        <dbReference type="SAM" id="MobiDB-lite"/>
    </source>
</evidence>
<feature type="compositionally biased region" description="Low complexity" evidence="3">
    <location>
        <begin position="208"/>
        <end position="219"/>
    </location>
</feature>
<sequence length="706" mass="77291">MADRYDDLERRFGISSYASPHDGFAAVVKARYSDFIVHEVDVNGNIARLEGLETPNSDKAETPKDADGKTESATIIGDGNPKKRKLDESADGSTATTNAIEKSSTTTDWDSGKAELTKLLGEETSQEVISFLQSNDETSNTKADKKFYTLPLITDKQIRRSIHVLIKSPVLSSVARADNHDGRIRIWHVNFLKEMPADTHVNGRGVGDNRNNINRKNTNGKGGKGGRAVWPKDRPDFLRFVLYKENVDTSTATKDIVRIGRLNPKRGVSYAGMKDKRGVTSQFCSVYRIEKEELLALNANKGGNSGGGGNTSTRGFNVIRLGNFHYSSDEVKLGTLAGNRFDIVLRNVDVGDVPGGSDKATHVKCTLEKASKALQQVGFINYFGMQRFGKSNDTHEVGIAILKGDYEAAIDIIMREKADEQMPRVVSARKAWASRFDSIDVANDEDAAKDAEMKCARSILNELGRFMGSEKSVINSLSRKPRDYKRAYSSIAKNMRKTGGSTEVRVGDLVLIEDASLAEGGSGTSGLKGKKVKTVEEQDIERGVYDISQVVLPLVGSKISYPKGACGEKYDELLKQDGIDKSAFERIGTIDREIALGGDYRRLMCKPSDVSFEIKSYTDPVQPLVKTDLMNVNGTELAAATISTDKEVHDADTAMMEDNLVGLVIGFTLPPSSYATIALRELTKRPTSSEYQGKLQLSGKCEGNID</sequence>
<dbReference type="InterPro" id="IPR011760">
    <property type="entry name" value="PsdUridine_synth_TruD_insert"/>
</dbReference>
<dbReference type="eggNOG" id="KOG2339">
    <property type="taxonomic scope" value="Eukaryota"/>
</dbReference>
<dbReference type="PANTHER" id="PTHR13326">
    <property type="entry name" value="TRNA PSEUDOURIDINE SYNTHASE D"/>
    <property type="match status" value="1"/>
</dbReference>
<dbReference type="GO" id="GO:0009982">
    <property type="term" value="F:pseudouridine synthase activity"/>
    <property type="evidence" value="ECO:0000318"/>
    <property type="project" value="GO_Central"/>
</dbReference>
<organism evidence="5 6">
    <name type="scientific">Thalassiosira pseudonana</name>
    <name type="common">Marine diatom</name>
    <name type="synonym">Cyclotella nana</name>
    <dbReference type="NCBI Taxonomy" id="35128"/>
    <lineage>
        <taxon>Eukaryota</taxon>
        <taxon>Sar</taxon>
        <taxon>Stramenopiles</taxon>
        <taxon>Ochrophyta</taxon>
        <taxon>Bacillariophyta</taxon>
        <taxon>Coscinodiscophyceae</taxon>
        <taxon>Thalassiosirophycidae</taxon>
        <taxon>Thalassiosirales</taxon>
        <taxon>Thalassiosiraceae</taxon>
        <taxon>Thalassiosira</taxon>
    </lineage>
</organism>
<dbReference type="Gene3D" id="3.30.2350.20">
    <property type="entry name" value="TruD, catalytic domain"/>
    <property type="match status" value="2"/>
</dbReference>
<dbReference type="FunCoup" id="B8BZV6">
    <property type="interactions" value="87"/>
</dbReference>
<dbReference type="PANTHER" id="PTHR13326:SF21">
    <property type="entry name" value="PSEUDOURIDYLATE SYNTHASE PUS7L"/>
    <property type="match status" value="1"/>
</dbReference>
<accession>B8BZV6</accession>
<reference evidence="5 6" key="2">
    <citation type="journal article" date="2008" name="Nature">
        <title>The Phaeodactylum genome reveals the evolutionary history of diatom genomes.</title>
        <authorList>
            <person name="Bowler C."/>
            <person name="Allen A.E."/>
            <person name="Badger J.H."/>
            <person name="Grimwood J."/>
            <person name="Jabbari K."/>
            <person name="Kuo A."/>
            <person name="Maheswari U."/>
            <person name="Martens C."/>
            <person name="Maumus F."/>
            <person name="Otillar R.P."/>
            <person name="Rayko E."/>
            <person name="Salamov A."/>
            <person name="Vandepoele K."/>
            <person name="Beszteri B."/>
            <person name="Gruber A."/>
            <person name="Heijde M."/>
            <person name="Katinka M."/>
            <person name="Mock T."/>
            <person name="Valentin K."/>
            <person name="Verret F."/>
            <person name="Berges J.A."/>
            <person name="Brownlee C."/>
            <person name="Cadoret J.P."/>
            <person name="Chiovitti A."/>
            <person name="Choi C.J."/>
            <person name="Coesel S."/>
            <person name="De Martino A."/>
            <person name="Detter J.C."/>
            <person name="Durkin C."/>
            <person name="Falciatore A."/>
            <person name="Fournet J."/>
            <person name="Haruta M."/>
            <person name="Huysman M.J."/>
            <person name="Jenkins B.D."/>
            <person name="Jiroutova K."/>
            <person name="Jorgensen R.E."/>
            <person name="Joubert Y."/>
            <person name="Kaplan A."/>
            <person name="Kroger N."/>
            <person name="Kroth P.G."/>
            <person name="La Roche J."/>
            <person name="Lindquist E."/>
            <person name="Lommer M."/>
            <person name="Martin-Jezequel V."/>
            <person name="Lopez P.J."/>
            <person name="Lucas S."/>
            <person name="Mangogna M."/>
            <person name="McGinnis K."/>
            <person name="Medlin L.K."/>
            <person name="Montsant A."/>
            <person name="Oudot-Le Secq M.P."/>
            <person name="Napoli C."/>
            <person name="Obornik M."/>
            <person name="Parker M.S."/>
            <person name="Petit J.L."/>
            <person name="Porcel B.M."/>
            <person name="Poulsen N."/>
            <person name="Robison M."/>
            <person name="Rychlewski L."/>
            <person name="Rynearson T.A."/>
            <person name="Schmutz J."/>
            <person name="Shapiro H."/>
            <person name="Siaut M."/>
            <person name="Stanley M."/>
            <person name="Sussman M.R."/>
            <person name="Taylor A.R."/>
            <person name="Vardi A."/>
            <person name="von Dassow P."/>
            <person name="Vyverman W."/>
            <person name="Willis A."/>
            <person name="Wyrwicz L.S."/>
            <person name="Rokhsar D.S."/>
            <person name="Weissenbach J."/>
            <person name="Armbrust E.V."/>
            <person name="Green B.R."/>
            <person name="Van de Peer Y."/>
            <person name="Grigoriev I.V."/>
        </authorList>
    </citation>
    <scope>NUCLEOTIDE SEQUENCE [LARGE SCALE GENOMIC DNA]</scope>
    <source>
        <strain evidence="5 6">CCMP1335</strain>
    </source>
</reference>
<dbReference type="Proteomes" id="UP000001449">
    <property type="component" value="Chromosome 4"/>
</dbReference>
<dbReference type="GO" id="GO:0005634">
    <property type="term" value="C:nucleus"/>
    <property type="evidence" value="ECO:0000318"/>
    <property type="project" value="GO_Central"/>
</dbReference>
<dbReference type="AlphaFoldDB" id="B8BZV6"/>
<dbReference type="RefSeq" id="XP_002289876.1">
    <property type="nucleotide sequence ID" value="XM_002289840.1"/>
</dbReference>
<dbReference type="InterPro" id="IPR042214">
    <property type="entry name" value="TruD_catalytic"/>
</dbReference>
<dbReference type="GO" id="GO:0003723">
    <property type="term" value="F:RNA binding"/>
    <property type="evidence" value="ECO:0007669"/>
    <property type="project" value="InterPro"/>
</dbReference>
<dbReference type="KEGG" id="tps:THAPSDRAFT_22356"/>
<dbReference type="GO" id="GO:0001522">
    <property type="term" value="P:pseudouridine synthesis"/>
    <property type="evidence" value="ECO:0000318"/>
    <property type="project" value="GO_Central"/>
</dbReference>
<feature type="compositionally biased region" description="Polar residues" evidence="3">
    <location>
        <begin position="91"/>
        <end position="109"/>
    </location>
</feature>
<dbReference type="PIRSF" id="PIRSF037016">
    <property type="entry name" value="Pseudouridin_synth_euk_prd"/>
    <property type="match status" value="1"/>
</dbReference>
<evidence type="ECO:0000313" key="5">
    <source>
        <dbReference type="EMBL" id="EED93413.1"/>
    </source>
</evidence>
<feature type="region of interest" description="Disordered" evidence="3">
    <location>
        <begin position="202"/>
        <end position="228"/>
    </location>
</feature>
<proteinExistence type="inferred from homology"/>
<dbReference type="OMA" id="WINYFGH"/>
<dbReference type="Pfam" id="PF01142">
    <property type="entry name" value="TruD"/>
    <property type="match status" value="1"/>
</dbReference>
<keyword evidence="6" id="KW-1185">Reference proteome</keyword>
<protein>
    <recommendedName>
        <fullName evidence="4">TRUD domain-containing protein</fullName>
    </recommendedName>
</protein>
<evidence type="ECO:0000256" key="2">
    <source>
        <dbReference type="ARBA" id="ARBA00023235"/>
    </source>
</evidence>
<comment type="similarity">
    <text evidence="1">Belongs to the pseudouridine synthase TruD family.</text>
</comment>
<evidence type="ECO:0000313" key="6">
    <source>
        <dbReference type="Proteomes" id="UP000001449"/>
    </source>
</evidence>
<dbReference type="InParanoid" id="B8BZV6"/>
<keyword evidence="2" id="KW-0413">Isomerase</keyword>
<dbReference type="InterPro" id="IPR001656">
    <property type="entry name" value="PsdUridine_synth_TruD"/>
</dbReference>
<dbReference type="EMBL" id="CM000641">
    <property type="protein sequence ID" value="EED93413.1"/>
    <property type="molecule type" value="Genomic_DNA"/>
</dbReference>
<dbReference type="SUPFAM" id="SSF55120">
    <property type="entry name" value="Pseudouridine synthase"/>
    <property type="match status" value="1"/>
</dbReference>
<name>B8BZV6_THAPS</name>
<dbReference type="CDD" id="cd02576">
    <property type="entry name" value="PseudoU_synth_ScPUS7"/>
    <property type="match status" value="1"/>
</dbReference>
<feature type="compositionally biased region" description="Basic and acidic residues" evidence="3">
    <location>
        <begin position="56"/>
        <end position="70"/>
    </location>
</feature>
<evidence type="ECO:0000256" key="1">
    <source>
        <dbReference type="ARBA" id="ARBA00007953"/>
    </source>
</evidence>
<gene>
    <name evidence="5" type="ORF">THAPSDRAFT_22356</name>
</gene>
<feature type="region of interest" description="Disordered" evidence="3">
    <location>
        <begin position="53"/>
        <end position="109"/>
    </location>
</feature>
<dbReference type="InterPro" id="IPR020103">
    <property type="entry name" value="PsdUridine_synth_cat_dom_sf"/>
</dbReference>
<dbReference type="GeneID" id="7446156"/>